<evidence type="ECO:0000256" key="1">
    <source>
        <dbReference type="SAM" id="MobiDB-lite"/>
    </source>
</evidence>
<evidence type="ECO:0000313" key="3">
    <source>
        <dbReference type="Proteomes" id="UP001165120"/>
    </source>
</evidence>
<name>A0A9W6STS2_CANBO</name>
<feature type="region of interest" description="Disordered" evidence="1">
    <location>
        <begin position="1"/>
        <end position="122"/>
    </location>
</feature>
<accession>A0A9W6STS2</accession>
<keyword evidence="3" id="KW-1185">Reference proteome</keyword>
<gene>
    <name evidence="2" type="ORF">Cboi02_000003400</name>
</gene>
<proteinExistence type="predicted"/>
<feature type="compositionally biased region" description="Pro residues" evidence="1">
    <location>
        <begin position="506"/>
        <end position="516"/>
    </location>
</feature>
<feature type="compositionally biased region" description="Basic and acidic residues" evidence="1">
    <location>
        <begin position="523"/>
        <end position="535"/>
    </location>
</feature>
<dbReference type="EMBL" id="BSXN01000006">
    <property type="protein sequence ID" value="GME66569.1"/>
    <property type="molecule type" value="Genomic_DNA"/>
</dbReference>
<protein>
    <submittedName>
        <fullName evidence="2">Unnamed protein product</fullName>
    </submittedName>
</protein>
<feature type="compositionally biased region" description="Low complexity" evidence="1">
    <location>
        <begin position="10"/>
        <end position="26"/>
    </location>
</feature>
<feature type="region of interest" description="Disordered" evidence="1">
    <location>
        <begin position="340"/>
        <end position="364"/>
    </location>
</feature>
<feature type="compositionally biased region" description="Basic residues" evidence="1">
    <location>
        <begin position="350"/>
        <end position="364"/>
    </location>
</feature>
<feature type="compositionally biased region" description="Low complexity" evidence="1">
    <location>
        <begin position="183"/>
        <end position="193"/>
    </location>
</feature>
<feature type="compositionally biased region" description="Polar residues" evidence="1">
    <location>
        <begin position="474"/>
        <end position="505"/>
    </location>
</feature>
<feature type="compositionally biased region" description="Polar residues" evidence="1">
    <location>
        <begin position="41"/>
        <end position="57"/>
    </location>
</feature>
<organism evidence="2 3">
    <name type="scientific">Candida boidinii</name>
    <name type="common">Yeast</name>
    <dbReference type="NCBI Taxonomy" id="5477"/>
    <lineage>
        <taxon>Eukaryota</taxon>
        <taxon>Fungi</taxon>
        <taxon>Dikarya</taxon>
        <taxon>Ascomycota</taxon>
        <taxon>Saccharomycotina</taxon>
        <taxon>Pichiomycetes</taxon>
        <taxon>Pichiales</taxon>
        <taxon>Pichiaceae</taxon>
        <taxon>Ogataea</taxon>
        <taxon>Ogataea/Candida clade</taxon>
    </lineage>
</organism>
<feature type="region of interest" description="Disordered" evidence="1">
    <location>
        <begin position="147"/>
        <end position="212"/>
    </location>
</feature>
<comment type="caution">
    <text evidence="2">The sequence shown here is derived from an EMBL/GenBank/DDBJ whole genome shotgun (WGS) entry which is preliminary data.</text>
</comment>
<dbReference type="AlphaFoldDB" id="A0A9W6STS2"/>
<feature type="compositionally biased region" description="Polar residues" evidence="1">
    <location>
        <begin position="147"/>
        <end position="167"/>
    </location>
</feature>
<feature type="region of interest" description="Disordered" evidence="1">
    <location>
        <begin position="451"/>
        <end position="548"/>
    </location>
</feature>
<dbReference type="Proteomes" id="UP001165120">
    <property type="component" value="Unassembled WGS sequence"/>
</dbReference>
<feature type="compositionally biased region" description="Polar residues" evidence="1">
    <location>
        <begin position="77"/>
        <end position="87"/>
    </location>
</feature>
<evidence type="ECO:0000313" key="2">
    <source>
        <dbReference type="EMBL" id="GME66569.1"/>
    </source>
</evidence>
<feature type="compositionally biased region" description="Low complexity" evidence="1">
    <location>
        <begin position="58"/>
        <end position="70"/>
    </location>
</feature>
<reference evidence="2" key="1">
    <citation type="submission" date="2023-04" db="EMBL/GenBank/DDBJ databases">
        <title>Candida boidinii NBRC 10035.</title>
        <authorList>
            <person name="Ichikawa N."/>
            <person name="Sato H."/>
            <person name="Tonouchi N."/>
        </authorList>
    </citation>
    <scope>NUCLEOTIDE SEQUENCE</scope>
    <source>
        <strain evidence="2">NBRC 10035</strain>
    </source>
</reference>
<sequence>MSLVVLQQPSTYSSSLTHSRSYSDSTNYKSRSLKKMDNKLRLNNSVLSSTSDSKLQATSNSTSTTSTNSSFEKTGKMISTTNLPTTISRKRSFEDDSLSFASKRSKTEPSTPRNYSGDLLSHNPNGYVKSSLQLPSCQELLNSALNSPSVTSSATNPVPLTPPSLQKETTHDSTHRRSRRQQHQQQQSQQTSQNNSGMNTPVPSDEEDNCSVASVRTEPISPFQNPVIRLMKPQVKPVVTLEDSSYFYPDTCYAYNCSKSSFASESNERGAPSLDYQNEKWRMNYISEIKQNDKPMFKKFKDFCVDQSKESISSGLLLTSLATRTDAGCISSSALSASESESKSDGYKSTTKRSKKSTKTNSKIKKMEIPNKLHRLPKLEHQKSKLQTFIETQMKINDGRVVNYPFINNYSYQNTGYMKDIELLTTCAELYSKEPSYSSTYTKAKELMEKNKNNDNNQHHHHILDSDFSRRKTNNSSSTGLLFGSAQISAVDKSSSRSTDLQSNRAPPPPPPPPPTHSISPEQKQKSPREAEKVTKLPGFSETINSST</sequence>